<dbReference type="InterPro" id="IPR035965">
    <property type="entry name" value="PAS-like_dom_sf"/>
</dbReference>
<feature type="domain" description="GGDEF" evidence="3">
    <location>
        <begin position="188"/>
        <end position="325"/>
    </location>
</feature>
<dbReference type="Pfam" id="PF00990">
    <property type="entry name" value="GGDEF"/>
    <property type="match status" value="1"/>
</dbReference>
<dbReference type="InterPro" id="IPR029787">
    <property type="entry name" value="Nucleotide_cyclase"/>
</dbReference>
<dbReference type="GO" id="GO:0071111">
    <property type="term" value="F:cyclic-guanylate-specific phosphodiesterase activity"/>
    <property type="evidence" value="ECO:0007669"/>
    <property type="project" value="InterPro"/>
</dbReference>
<dbReference type="PROSITE" id="PS50883">
    <property type="entry name" value="EAL"/>
    <property type="match status" value="1"/>
</dbReference>
<dbReference type="PROSITE" id="PS50887">
    <property type="entry name" value="GGDEF"/>
    <property type="match status" value="1"/>
</dbReference>
<dbReference type="Gene3D" id="3.30.450.20">
    <property type="entry name" value="PAS domain"/>
    <property type="match status" value="1"/>
</dbReference>
<dbReference type="SMART" id="SM00267">
    <property type="entry name" value="GGDEF"/>
    <property type="match status" value="1"/>
</dbReference>
<evidence type="ECO:0000259" key="2">
    <source>
        <dbReference type="PROSITE" id="PS50883"/>
    </source>
</evidence>
<dbReference type="InterPro" id="IPR013767">
    <property type="entry name" value="PAS_fold"/>
</dbReference>
<dbReference type="SUPFAM" id="SSF55073">
    <property type="entry name" value="Nucleotide cyclase"/>
    <property type="match status" value="1"/>
</dbReference>
<organism evidence="4 5">
    <name type="scientific">Desulfuromusa kysingii</name>
    <dbReference type="NCBI Taxonomy" id="37625"/>
    <lineage>
        <taxon>Bacteria</taxon>
        <taxon>Pseudomonadati</taxon>
        <taxon>Thermodesulfobacteriota</taxon>
        <taxon>Desulfuromonadia</taxon>
        <taxon>Desulfuromonadales</taxon>
        <taxon>Geopsychrobacteraceae</taxon>
        <taxon>Desulfuromusa</taxon>
    </lineage>
</organism>
<dbReference type="RefSeq" id="WP_092344229.1">
    <property type="nucleotide sequence ID" value="NZ_FNQN01000001.1"/>
</dbReference>
<dbReference type="CDD" id="cd01949">
    <property type="entry name" value="GGDEF"/>
    <property type="match status" value="1"/>
</dbReference>
<evidence type="ECO:0000259" key="3">
    <source>
        <dbReference type="PROSITE" id="PS50887"/>
    </source>
</evidence>
<dbReference type="Pfam" id="PF00989">
    <property type="entry name" value="PAS"/>
    <property type="match status" value="1"/>
</dbReference>
<keyword evidence="5" id="KW-1185">Reference proteome</keyword>
<accession>A0A1H3VZ13</accession>
<evidence type="ECO:0000313" key="5">
    <source>
        <dbReference type="Proteomes" id="UP000199409"/>
    </source>
</evidence>
<dbReference type="InterPro" id="IPR043128">
    <property type="entry name" value="Rev_trsase/Diguanyl_cyclase"/>
</dbReference>
<reference evidence="4 5" key="1">
    <citation type="submission" date="2016-10" db="EMBL/GenBank/DDBJ databases">
        <authorList>
            <person name="de Groot N.N."/>
        </authorList>
    </citation>
    <scope>NUCLEOTIDE SEQUENCE [LARGE SCALE GENOMIC DNA]</scope>
    <source>
        <strain evidence="4 5">DSM 7343</strain>
    </source>
</reference>
<dbReference type="GO" id="GO:0006355">
    <property type="term" value="P:regulation of DNA-templated transcription"/>
    <property type="evidence" value="ECO:0007669"/>
    <property type="project" value="InterPro"/>
</dbReference>
<dbReference type="PROSITE" id="PS50112">
    <property type="entry name" value="PAS"/>
    <property type="match status" value="1"/>
</dbReference>
<dbReference type="Gene3D" id="3.20.20.450">
    <property type="entry name" value="EAL domain"/>
    <property type="match status" value="1"/>
</dbReference>
<gene>
    <name evidence="4" type="ORF">SAMN05660420_00376</name>
</gene>
<evidence type="ECO:0000259" key="1">
    <source>
        <dbReference type="PROSITE" id="PS50112"/>
    </source>
</evidence>
<dbReference type="PANTHER" id="PTHR33121">
    <property type="entry name" value="CYCLIC DI-GMP PHOSPHODIESTERASE PDEF"/>
    <property type="match status" value="1"/>
</dbReference>
<dbReference type="InterPro" id="IPR000014">
    <property type="entry name" value="PAS"/>
</dbReference>
<feature type="domain" description="EAL" evidence="2">
    <location>
        <begin position="330"/>
        <end position="588"/>
    </location>
</feature>
<dbReference type="EMBL" id="FNQN01000001">
    <property type="protein sequence ID" value="SDZ80057.1"/>
    <property type="molecule type" value="Genomic_DNA"/>
</dbReference>
<dbReference type="InterPro" id="IPR035919">
    <property type="entry name" value="EAL_sf"/>
</dbReference>
<evidence type="ECO:0000313" key="4">
    <source>
        <dbReference type="EMBL" id="SDZ80057.1"/>
    </source>
</evidence>
<name>A0A1H3VZ13_9BACT</name>
<dbReference type="Pfam" id="PF00563">
    <property type="entry name" value="EAL"/>
    <property type="match status" value="1"/>
</dbReference>
<feature type="domain" description="PAS" evidence="1">
    <location>
        <begin position="4"/>
        <end position="57"/>
    </location>
</feature>
<dbReference type="CDD" id="cd00130">
    <property type="entry name" value="PAS"/>
    <property type="match status" value="1"/>
</dbReference>
<dbReference type="NCBIfam" id="TIGR00254">
    <property type="entry name" value="GGDEF"/>
    <property type="match status" value="1"/>
</dbReference>
<proteinExistence type="predicted"/>
<dbReference type="InterPro" id="IPR050706">
    <property type="entry name" value="Cyclic-di-GMP_PDE-like"/>
</dbReference>
<dbReference type="STRING" id="37625.SAMN05660420_00376"/>
<dbReference type="InterPro" id="IPR001633">
    <property type="entry name" value="EAL_dom"/>
</dbReference>
<dbReference type="SUPFAM" id="SSF55785">
    <property type="entry name" value="PYP-like sensor domain (PAS domain)"/>
    <property type="match status" value="1"/>
</dbReference>
<dbReference type="CDD" id="cd01948">
    <property type="entry name" value="EAL"/>
    <property type="match status" value="1"/>
</dbReference>
<sequence>MDSYKEHIWQALQELDTNALIFVDTEGVIRDINNGVTEILGYSIEDLIGRDIEILIPPAVKQAHKDLYAKYVKLRNNGEISQSKIIGAQRFFPENVNFPNHGQIRMAAIHKNQQELPISLTINEVRGEADLLIGFFAIIQNNSQQHQLQQTLSHQSSHDSLTGLMNWHEYDVKISALKNRRLAAGEEYQAAILYLDVDYFKTVNYFSRSCGDQAIKKIATWLLNSTRHGNNRDADAMINRFLADEFILYLPDTSLAGALSLARRLKTDFQTLNLRTTAQPYLTSLCIGIAPVTESTILHEAVTQASGACSVAKSKGRNKIVVAKAEDTSHLQLEPTIYNALSNKRLMLYAQKIVPLLPGNSGKNRISYEILSRMEDESGNMLPPPVFITAAEKLGMATKLDEYVIENTLAQLRKNPDHVSNLSRCSINLSGDSASSERMLSFIIEQIESTGIDPRKLCFELTETQQIHDSEAAMELVVQLREMGCKIAFDDFGIGYSNYQSFSRLPVDIVKIDGSYINKLLENPQARADVEGMIHSAKSRALEIVAEYVENEAIVVALKNLGVDYAQGYYYAKPVPLEDLMGGTITEG</sequence>
<dbReference type="SUPFAM" id="SSF141868">
    <property type="entry name" value="EAL domain-like"/>
    <property type="match status" value="1"/>
</dbReference>
<dbReference type="PANTHER" id="PTHR33121:SF23">
    <property type="entry name" value="CYCLIC DI-GMP PHOSPHODIESTERASE PDEB"/>
    <property type="match status" value="1"/>
</dbReference>
<dbReference type="AlphaFoldDB" id="A0A1H3VZ13"/>
<dbReference type="Proteomes" id="UP000199409">
    <property type="component" value="Unassembled WGS sequence"/>
</dbReference>
<dbReference type="SMART" id="SM00052">
    <property type="entry name" value="EAL"/>
    <property type="match status" value="1"/>
</dbReference>
<dbReference type="Gene3D" id="3.30.70.270">
    <property type="match status" value="1"/>
</dbReference>
<dbReference type="InterPro" id="IPR000160">
    <property type="entry name" value="GGDEF_dom"/>
</dbReference>
<dbReference type="NCBIfam" id="TIGR00229">
    <property type="entry name" value="sensory_box"/>
    <property type="match status" value="1"/>
</dbReference>
<dbReference type="OrthoDB" id="9777298at2"/>
<dbReference type="SMART" id="SM00091">
    <property type="entry name" value="PAS"/>
    <property type="match status" value="1"/>
</dbReference>
<protein>
    <submittedName>
        <fullName evidence="4">PAS domain S-box-containing protein/diguanylate cyclase (GGDEF) domain-containing protein</fullName>
    </submittedName>
</protein>